<name>A0A1J4V5P5_9BACT</name>
<dbReference type="InterPro" id="IPR036388">
    <property type="entry name" value="WH-like_DNA-bd_sf"/>
</dbReference>
<comment type="caution">
    <text evidence="6">The sequence shown here is derived from an EMBL/GenBank/DDBJ whole genome shotgun (WGS) entry which is preliminary data.</text>
</comment>
<evidence type="ECO:0000313" key="7">
    <source>
        <dbReference type="Proteomes" id="UP000181992"/>
    </source>
</evidence>
<dbReference type="NCBIfam" id="TIGR00281">
    <property type="entry name" value="SMC-Scp complex subunit ScpB"/>
    <property type="match status" value="1"/>
</dbReference>
<keyword evidence="4" id="KW-0131">Cell cycle</keyword>
<dbReference type="PANTHER" id="PTHR34298:SF2">
    <property type="entry name" value="SEGREGATION AND CONDENSATION PROTEIN B"/>
    <property type="match status" value="1"/>
</dbReference>
<dbReference type="Gene3D" id="1.10.10.10">
    <property type="entry name" value="Winged helix-like DNA-binding domain superfamily/Winged helix DNA-binding domain"/>
    <property type="match status" value="2"/>
</dbReference>
<protein>
    <submittedName>
        <fullName evidence="6">SMC-Scp complex subunit ScpB</fullName>
    </submittedName>
</protein>
<organism evidence="6 7">
    <name type="scientific">Candidatus Nomurabacteria bacterium CG1_02_43_90</name>
    <dbReference type="NCBI Taxonomy" id="1805281"/>
    <lineage>
        <taxon>Bacteria</taxon>
        <taxon>Candidatus Nomuraibacteriota</taxon>
    </lineage>
</organism>
<dbReference type="EMBL" id="MNVN01000015">
    <property type="protein sequence ID" value="OIO30609.1"/>
    <property type="molecule type" value="Genomic_DNA"/>
</dbReference>
<gene>
    <name evidence="6" type="ORF">AUJ77_02260</name>
</gene>
<dbReference type="InterPro" id="IPR036390">
    <property type="entry name" value="WH_DNA-bd_sf"/>
</dbReference>
<dbReference type="GO" id="GO:0051301">
    <property type="term" value="P:cell division"/>
    <property type="evidence" value="ECO:0007669"/>
    <property type="project" value="UniProtKB-KW"/>
</dbReference>
<dbReference type="InterPro" id="IPR005234">
    <property type="entry name" value="ScpB_csome_segregation"/>
</dbReference>
<accession>A0A1J4V5P5</accession>
<evidence type="ECO:0000256" key="1">
    <source>
        <dbReference type="ARBA" id="ARBA00022490"/>
    </source>
</evidence>
<dbReference type="Pfam" id="PF04079">
    <property type="entry name" value="SMC_ScpB"/>
    <property type="match status" value="1"/>
</dbReference>
<proteinExistence type="predicted"/>
<evidence type="ECO:0000313" key="6">
    <source>
        <dbReference type="EMBL" id="OIO30609.1"/>
    </source>
</evidence>
<evidence type="ECO:0000256" key="3">
    <source>
        <dbReference type="ARBA" id="ARBA00022829"/>
    </source>
</evidence>
<keyword evidence="3" id="KW-0159">Chromosome partition</keyword>
<keyword evidence="1" id="KW-0963">Cytoplasm</keyword>
<feature type="region of interest" description="Disordered" evidence="5">
    <location>
        <begin position="173"/>
        <end position="196"/>
    </location>
</feature>
<feature type="compositionally biased region" description="Basic and acidic residues" evidence="5">
    <location>
        <begin position="173"/>
        <end position="186"/>
    </location>
</feature>
<evidence type="ECO:0000256" key="2">
    <source>
        <dbReference type="ARBA" id="ARBA00022618"/>
    </source>
</evidence>
<evidence type="ECO:0000256" key="5">
    <source>
        <dbReference type="SAM" id="MobiDB-lite"/>
    </source>
</evidence>
<dbReference type="PANTHER" id="PTHR34298">
    <property type="entry name" value="SEGREGATION AND CONDENSATION PROTEIN B"/>
    <property type="match status" value="1"/>
</dbReference>
<evidence type="ECO:0000256" key="4">
    <source>
        <dbReference type="ARBA" id="ARBA00023306"/>
    </source>
</evidence>
<dbReference type="SUPFAM" id="SSF46785">
    <property type="entry name" value="Winged helix' DNA-binding domain"/>
    <property type="match status" value="2"/>
</dbReference>
<keyword evidence="2" id="KW-0132">Cell division</keyword>
<dbReference type="GO" id="GO:0051304">
    <property type="term" value="P:chromosome separation"/>
    <property type="evidence" value="ECO:0007669"/>
    <property type="project" value="InterPro"/>
</dbReference>
<dbReference type="STRING" id="1805281.AUJ77_02260"/>
<sequence length="196" mass="21507">MDSELDISARIEALIFFKGEPVTVAFLAKTLGISDEEVRAGLMTLEQSLSGRGIVLMKNDDEYMFSTAPQMGQIIETIIKDELAKELGKAGLETLAIVLYRGPVLRSEINYLRGVNSNYILRALLVRGLIEKVEQGGRSTAYRPTFELLSYMGVSKVEDLPGYEDTTKAVEEFHEENDNNGHKEEGDGMGTPGGAA</sequence>
<dbReference type="Proteomes" id="UP000181992">
    <property type="component" value="Unassembled WGS sequence"/>
</dbReference>
<dbReference type="AlphaFoldDB" id="A0A1J4V5P5"/>
<dbReference type="PIRSF" id="PIRSF019345">
    <property type="entry name" value="ScpB"/>
    <property type="match status" value="1"/>
</dbReference>
<reference evidence="6 7" key="1">
    <citation type="journal article" date="2016" name="Environ. Microbiol.">
        <title>Genomic resolution of a cold subsurface aquifer community provides metabolic insights for novel microbes adapted to high CO concentrations.</title>
        <authorList>
            <person name="Probst A.J."/>
            <person name="Castelle C.J."/>
            <person name="Singh A."/>
            <person name="Brown C.T."/>
            <person name="Anantharaman K."/>
            <person name="Sharon I."/>
            <person name="Hug L.A."/>
            <person name="Burstein D."/>
            <person name="Emerson J.B."/>
            <person name="Thomas B.C."/>
            <person name="Banfield J.F."/>
        </authorList>
    </citation>
    <scope>NUCLEOTIDE SEQUENCE [LARGE SCALE GENOMIC DNA]</scope>
    <source>
        <strain evidence="6">CG1_02_43_90</strain>
    </source>
</reference>